<proteinExistence type="predicted"/>
<dbReference type="SUPFAM" id="SSF54631">
    <property type="entry name" value="CBS-domain pair"/>
    <property type="match status" value="1"/>
</dbReference>
<comment type="caution">
    <text evidence="3">The sequence shown here is derived from an EMBL/GenBank/DDBJ whole genome shotgun (WGS) entry which is preliminary data.</text>
</comment>
<evidence type="ECO:0000256" key="2">
    <source>
        <dbReference type="ARBA" id="ARBA00023122"/>
    </source>
</evidence>
<keyword evidence="1" id="KW-0677">Repeat</keyword>
<evidence type="ECO:0000313" key="3">
    <source>
        <dbReference type="EMBL" id="KAJ9153608.1"/>
    </source>
</evidence>
<dbReference type="InterPro" id="IPR046342">
    <property type="entry name" value="CBS_dom_sf"/>
</dbReference>
<protein>
    <recommendedName>
        <fullName evidence="5">CBS domain-containing protein</fullName>
    </recommendedName>
</protein>
<organism evidence="3 4">
    <name type="scientific">Hevea brasiliensis</name>
    <name type="common">Para rubber tree</name>
    <name type="synonym">Siphonia brasiliensis</name>
    <dbReference type="NCBI Taxonomy" id="3981"/>
    <lineage>
        <taxon>Eukaryota</taxon>
        <taxon>Viridiplantae</taxon>
        <taxon>Streptophyta</taxon>
        <taxon>Embryophyta</taxon>
        <taxon>Tracheophyta</taxon>
        <taxon>Spermatophyta</taxon>
        <taxon>Magnoliopsida</taxon>
        <taxon>eudicotyledons</taxon>
        <taxon>Gunneridae</taxon>
        <taxon>Pentapetalae</taxon>
        <taxon>rosids</taxon>
        <taxon>fabids</taxon>
        <taxon>Malpighiales</taxon>
        <taxon>Euphorbiaceae</taxon>
        <taxon>Crotonoideae</taxon>
        <taxon>Micrandreae</taxon>
        <taxon>Hevea</taxon>
    </lineage>
</organism>
<dbReference type="Gene3D" id="3.10.580.10">
    <property type="entry name" value="CBS-domain"/>
    <property type="match status" value="1"/>
</dbReference>
<accession>A0ABQ9KYJ3</accession>
<keyword evidence="4" id="KW-1185">Reference proteome</keyword>
<evidence type="ECO:0000256" key="1">
    <source>
        <dbReference type="ARBA" id="ARBA00022737"/>
    </source>
</evidence>
<reference evidence="3 4" key="1">
    <citation type="journal article" date="2023" name="Plant Biotechnol. J.">
        <title>Chromosome-level wild Hevea brasiliensis genome provides new tools for genomic-assisted breeding and valuable loci to elevate rubber yield.</title>
        <authorList>
            <person name="Cheng H."/>
            <person name="Song X."/>
            <person name="Hu Y."/>
            <person name="Wu T."/>
            <person name="Yang Q."/>
            <person name="An Z."/>
            <person name="Feng S."/>
            <person name="Deng Z."/>
            <person name="Wu W."/>
            <person name="Zeng X."/>
            <person name="Tu M."/>
            <person name="Wang X."/>
            <person name="Huang H."/>
        </authorList>
    </citation>
    <scope>NUCLEOTIDE SEQUENCE [LARGE SCALE GENOMIC DNA]</scope>
    <source>
        <strain evidence="3">MT/VB/25A 57/8</strain>
    </source>
</reference>
<evidence type="ECO:0000313" key="4">
    <source>
        <dbReference type="Proteomes" id="UP001174677"/>
    </source>
</evidence>
<dbReference type="PANTHER" id="PTHR13780:SF128">
    <property type="entry name" value="CBS DOMAIN-CONTAINING PROTEIN"/>
    <property type="match status" value="1"/>
</dbReference>
<dbReference type="EMBL" id="JARPOI010000015">
    <property type="protein sequence ID" value="KAJ9153608.1"/>
    <property type="molecule type" value="Genomic_DNA"/>
</dbReference>
<dbReference type="Proteomes" id="UP001174677">
    <property type="component" value="Chromosome 15"/>
</dbReference>
<name>A0ABQ9KYJ3_HEVBR</name>
<dbReference type="PANTHER" id="PTHR13780">
    <property type="entry name" value="AMP-ACTIVATED PROTEIN KINASE, GAMMA REGULATORY SUBUNIT"/>
    <property type="match status" value="1"/>
</dbReference>
<dbReference type="InterPro" id="IPR050511">
    <property type="entry name" value="AMPK_gamma/SDS23_families"/>
</dbReference>
<sequence length="410" mass="44258">MAVSLLAREVSDLCLGKPALRSLPLTATVAEALFALKNSDDNFLSVWSCDHTPKTVTGFQGDVDEDECICVGKVSIADVICYLCQDDNLLSPSSALKAPLSVLLPKIPGLVMHVEPSSSLLEVIDLILQGAQNLVVPIKTRLSSSNSRRKQQQKLLVTTNSPTTIHGGREFCWLTQEDIIRFLLSSIGLFSPIPALSIDSLGIISTDIITTDYHSPASSAVAAISRCLADQTSVAVVDGDEGILIGELSPLTLACCDETVAAAITTLSCGDLMAYIDCGGPPEDLVRVVMARLKQRDLEAMLQKFKNSTTSLVSLSSSSSSDEESGTTLYRSGKYSRSMSYSARMVRRAEAIVCHPKSSLVAVMIQAIAHRVNYVWVIEENCSLVGIVTFCNMLKVFREHLEPQPMAQKS</sequence>
<keyword evidence="2" id="KW-0129">CBS domain</keyword>
<gene>
    <name evidence="3" type="ORF">P3X46_027033</name>
</gene>
<evidence type="ECO:0008006" key="5">
    <source>
        <dbReference type="Google" id="ProtNLM"/>
    </source>
</evidence>